<proteinExistence type="predicted"/>
<sequence>MADRGRTYDPAFVEKLRRTLAEKAEEAPPRDAYTTREAVRQMRDEIRAMEQAGWRREQIVEVLREQGFHVTVNTLRTYLRDPGKAEDLAAGRGQQGQRRGQRAPANTSRSEAARRHSGFDEDV</sequence>
<name>A0A1G7UW24_9PROT</name>
<evidence type="ECO:0000313" key="2">
    <source>
        <dbReference type="EMBL" id="SDG51697.1"/>
    </source>
</evidence>
<dbReference type="STRING" id="1082479.SAMN05216241_11728"/>
<reference evidence="2 3" key="1">
    <citation type="submission" date="2016-10" db="EMBL/GenBank/DDBJ databases">
        <authorList>
            <person name="de Groot N.N."/>
        </authorList>
    </citation>
    <scope>NUCLEOTIDE SEQUENCE [LARGE SCALE GENOMIC DNA]</scope>
    <source>
        <strain evidence="2 3">DSM 25584</strain>
    </source>
</reference>
<feature type="compositionally biased region" description="Low complexity" evidence="1">
    <location>
        <begin position="90"/>
        <end position="105"/>
    </location>
</feature>
<dbReference type="Proteomes" id="UP000199415">
    <property type="component" value="Unassembled WGS sequence"/>
</dbReference>
<dbReference type="EMBL" id="FNCE01000017">
    <property type="protein sequence ID" value="SDG51697.1"/>
    <property type="molecule type" value="Genomic_DNA"/>
</dbReference>
<feature type="compositionally biased region" description="Basic and acidic residues" evidence="1">
    <location>
        <begin position="111"/>
        <end position="123"/>
    </location>
</feature>
<keyword evidence="3" id="KW-1185">Reference proteome</keyword>
<accession>A0A1G7UW24</accession>
<feature type="compositionally biased region" description="Basic and acidic residues" evidence="1">
    <location>
        <begin position="80"/>
        <end position="89"/>
    </location>
</feature>
<evidence type="ECO:0000256" key="1">
    <source>
        <dbReference type="SAM" id="MobiDB-lite"/>
    </source>
</evidence>
<feature type="region of interest" description="Disordered" evidence="1">
    <location>
        <begin position="80"/>
        <end position="123"/>
    </location>
</feature>
<gene>
    <name evidence="2" type="ORF">SAMN05216241_11728</name>
</gene>
<organism evidence="2 3">
    <name type="scientific">Limimonas halophila</name>
    <dbReference type="NCBI Taxonomy" id="1082479"/>
    <lineage>
        <taxon>Bacteria</taxon>
        <taxon>Pseudomonadati</taxon>
        <taxon>Pseudomonadota</taxon>
        <taxon>Alphaproteobacteria</taxon>
        <taxon>Rhodospirillales</taxon>
        <taxon>Rhodovibrionaceae</taxon>
        <taxon>Limimonas</taxon>
    </lineage>
</organism>
<protein>
    <submittedName>
        <fullName evidence="2">Uncharacterized protein</fullName>
    </submittedName>
</protein>
<evidence type="ECO:0000313" key="3">
    <source>
        <dbReference type="Proteomes" id="UP000199415"/>
    </source>
</evidence>
<dbReference type="AlphaFoldDB" id="A0A1G7UW24"/>
<dbReference type="RefSeq" id="WP_090022248.1">
    <property type="nucleotide sequence ID" value="NZ_FNCE01000017.1"/>
</dbReference>